<keyword evidence="6" id="KW-0007">Acetylation</keyword>
<protein>
    <recommendedName>
        <fullName evidence="8">ABC transporter domain-containing protein</fullName>
    </recommendedName>
</protein>
<reference evidence="9 10" key="1">
    <citation type="journal article" date="2015" name="Genome Biol. Evol.">
        <title>Comparative Genomics of a Bacterivorous Green Alga Reveals Evolutionary Causalities and Consequences of Phago-Mixotrophic Mode of Nutrition.</title>
        <authorList>
            <person name="Burns J.A."/>
            <person name="Paasch A."/>
            <person name="Narechania A."/>
            <person name="Kim E."/>
        </authorList>
    </citation>
    <scope>NUCLEOTIDE SEQUENCE [LARGE SCALE GENOMIC DNA]</scope>
    <source>
        <strain evidence="9 10">PLY_AMNH</strain>
    </source>
</reference>
<gene>
    <name evidence="9" type="ORF">CYMTET_45535</name>
</gene>
<evidence type="ECO:0000256" key="6">
    <source>
        <dbReference type="ARBA" id="ARBA00022990"/>
    </source>
</evidence>
<evidence type="ECO:0000256" key="2">
    <source>
        <dbReference type="ARBA" id="ARBA00022490"/>
    </source>
</evidence>
<evidence type="ECO:0000313" key="9">
    <source>
        <dbReference type="EMBL" id="KAK3244875.1"/>
    </source>
</evidence>
<evidence type="ECO:0000256" key="7">
    <source>
        <dbReference type="SAM" id="MobiDB-lite"/>
    </source>
</evidence>
<proteinExistence type="predicted"/>
<dbReference type="InterPro" id="IPR003439">
    <property type="entry name" value="ABC_transporter-like_ATP-bd"/>
</dbReference>
<keyword evidence="5" id="KW-0067">ATP-binding</keyword>
<dbReference type="GO" id="GO:0005737">
    <property type="term" value="C:cytoplasm"/>
    <property type="evidence" value="ECO:0007669"/>
    <property type="project" value="UniProtKB-SubCell"/>
</dbReference>
<comment type="subcellular location">
    <subcellularLocation>
        <location evidence="1">Cytoplasm</location>
    </subcellularLocation>
</comment>
<dbReference type="PROSITE" id="PS00211">
    <property type="entry name" value="ABC_TRANSPORTER_1"/>
    <property type="match status" value="2"/>
</dbReference>
<evidence type="ECO:0000256" key="5">
    <source>
        <dbReference type="ARBA" id="ARBA00022840"/>
    </source>
</evidence>
<dbReference type="PANTHER" id="PTHR19211">
    <property type="entry name" value="ATP-BINDING TRANSPORT PROTEIN-RELATED"/>
    <property type="match status" value="1"/>
</dbReference>
<dbReference type="PROSITE" id="PS50893">
    <property type="entry name" value="ABC_TRANSPORTER_2"/>
    <property type="match status" value="2"/>
</dbReference>
<evidence type="ECO:0000256" key="1">
    <source>
        <dbReference type="ARBA" id="ARBA00004496"/>
    </source>
</evidence>
<dbReference type="SUPFAM" id="SSF52540">
    <property type="entry name" value="P-loop containing nucleoside triphosphate hydrolases"/>
    <property type="match status" value="2"/>
</dbReference>
<feature type="domain" description="ABC transporter" evidence="8">
    <location>
        <begin position="358"/>
        <end position="670"/>
    </location>
</feature>
<evidence type="ECO:0000313" key="10">
    <source>
        <dbReference type="Proteomes" id="UP001190700"/>
    </source>
</evidence>
<dbReference type="GO" id="GO:0005524">
    <property type="term" value="F:ATP binding"/>
    <property type="evidence" value="ECO:0007669"/>
    <property type="project" value="UniProtKB-KW"/>
</dbReference>
<dbReference type="InterPro" id="IPR016197">
    <property type="entry name" value="Chromo-like_dom_sf"/>
</dbReference>
<keyword evidence="2" id="KW-0963">Cytoplasm</keyword>
<dbReference type="GO" id="GO:0016887">
    <property type="term" value="F:ATP hydrolysis activity"/>
    <property type="evidence" value="ECO:0007669"/>
    <property type="project" value="InterPro"/>
</dbReference>
<dbReference type="Proteomes" id="UP001190700">
    <property type="component" value="Unassembled WGS sequence"/>
</dbReference>
<feature type="domain" description="ABC transporter" evidence="8">
    <location>
        <begin position="101"/>
        <end position="310"/>
    </location>
</feature>
<dbReference type="EMBL" id="LGRX02031279">
    <property type="protein sequence ID" value="KAK3244875.1"/>
    <property type="molecule type" value="Genomic_DNA"/>
</dbReference>
<dbReference type="InterPro" id="IPR017871">
    <property type="entry name" value="ABC_transporter-like_CS"/>
</dbReference>
<dbReference type="Gene3D" id="2.40.50.990">
    <property type="match status" value="1"/>
</dbReference>
<dbReference type="AlphaFoldDB" id="A0AAE0BZT9"/>
<dbReference type="SMART" id="SM00382">
    <property type="entry name" value="AAA"/>
    <property type="match status" value="2"/>
</dbReference>
<keyword evidence="10" id="KW-1185">Reference proteome</keyword>
<keyword evidence="3" id="KW-0677">Repeat</keyword>
<dbReference type="SUPFAM" id="SSF54160">
    <property type="entry name" value="Chromo domain-like"/>
    <property type="match status" value="1"/>
</dbReference>
<name>A0AAE0BZT9_9CHLO</name>
<dbReference type="InterPro" id="IPR047038">
    <property type="entry name" value="eEF3_chromodomain-like_sf"/>
</dbReference>
<feature type="compositionally biased region" description="Basic residues" evidence="7">
    <location>
        <begin position="675"/>
        <end position="688"/>
    </location>
</feature>
<evidence type="ECO:0000256" key="3">
    <source>
        <dbReference type="ARBA" id="ARBA00022737"/>
    </source>
</evidence>
<evidence type="ECO:0000256" key="4">
    <source>
        <dbReference type="ARBA" id="ARBA00022741"/>
    </source>
</evidence>
<dbReference type="Gene3D" id="3.40.50.300">
    <property type="entry name" value="P-loop containing nucleotide triphosphate hydrolases"/>
    <property type="match status" value="2"/>
</dbReference>
<comment type="caution">
    <text evidence="9">The sequence shown here is derived from an EMBL/GenBank/DDBJ whole genome shotgun (WGS) entry which is preliminary data.</text>
</comment>
<sequence>MGELSEKVAAAVSAALPEGPDVDEDIRSYVIDCATSVLEDVDDPSAPVFEDLIEAIGPILEGVSVDEDSISSLCKKLENILKAEGEGEGSSSSEDKKDYVVALKDIRMGFGGRMLLARTQLMMEKNHRYGLVGDNGIGKTTLLTRLSKGDINGWPGHLQCVYVQHEVLSENRETVLEFTLADAPPGTSTAECTSVLNQVGFEPQMQAGPVTELSGGWRMKLAIARAMLQKADILMLDEPTNHLDVSAVDWLIAYLKSLQTTTVLFVSHDQEFLSEVATDIIHFTDKQLTNYIGGFDAFRSAQPDAAMGGFKAFQEAQEKKKQLNAVGSACDQSDETMMFTFPNPGPLDGVRSRGKVIMRMDGVSFTYPGTKRTILSNVSIKLTQNSRVCIVGANGAGKSTLLRLLVGELFPNPGAGEVTKHHNLRVAYIAQHSRTHLEAHLQQTPIEYIQTRFFQGADKQILYSPNLMLTAEEEELKKKRGNVEKIVSRAVKGKTLVYEVKKVDRPDKDNSWEPLHFLSAMQPYVMKMVMQYDEVMRAQESGMAVRPLTSVEIRAHLADFQIDRTICDNNIKGLSGGQKSRLLLAAAMWTRPHILALDEPTNYLDQEALGALARSIHSFLGGVLMVSHNEDFVKELTNESWQVKDGTVRTSSKADENFGEAFRESDAPEEGATAPRKKRPPPKDKSKKVWLPCPSPVPRRPWLALHYLAYPPPSPPLPVACSHLTAPGWHPTRVPRAAPGCHLTEWHLHCPQRSPRKLTSRL</sequence>
<dbReference type="InterPro" id="IPR058770">
    <property type="entry name" value="PWI_ABCF3"/>
</dbReference>
<dbReference type="Pfam" id="PF00005">
    <property type="entry name" value="ABC_tran"/>
    <property type="match status" value="2"/>
</dbReference>
<accession>A0AAE0BZT9</accession>
<feature type="region of interest" description="Disordered" evidence="7">
    <location>
        <begin position="646"/>
        <end position="689"/>
    </location>
</feature>
<dbReference type="InterPro" id="IPR027417">
    <property type="entry name" value="P-loop_NTPase"/>
</dbReference>
<dbReference type="InterPro" id="IPR050611">
    <property type="entry name" value="ABCF"/>
</dbReference>
<organism evidence="9 10">
    <name type="scientific">Cymbomonas tetramitiformis</name>
    <dbReference type="NCBI Taxonomy" id="36881"/>
    <lineage>
        <taxon>Eukaryota</taxon>
        <taxon>Viridiplantae</taxon>
        <taxon>Chlorophyta</taxon>
        <taxon>Pyramimonadophyceae</taxon>
        <taxon>Pyramimonadales</taxon>
        <taxon>Pyramimonadaceae</taxon>
        <taxon>Cymbomonas</taxon>
    </lineage>
</organism>
<dbReference type="InterPro" id="IPR003593">
    <property type="entry name" value="AAA+_ATPase"/>
</dbReference>
<dbReference type="Pfam" id="PF26051">
    <property type="entry name" value="PWI_ABCF3"/>
    <property type="match status" value="1"/>
</dbReference>
<dbReference type="PANTHER" id="PTHR19211:SF14">
    <property type="entry name" value="ATP-BINDING CASSETTE SUB-FAMILY F MEMBER 1"/>
    <property type="match status" value="1"/>
</dbReference>
<keyword evidence="4" id="KW-0547">Nucleotide-binding</keyword>
<feature type="compositionally biased region" description="Basic and acidic residues" evidence="7">
    <location>
        <begin position="652"/>
        <end position="666"/>
    </location>
</feature>
<evidence type="ECO:0000259" key="8">
    <source>
        <dbReference type="PROSITE" id="PS50893"/>
    </source>
</evidence>
<dbReference type="CDD" id="cd03221">
    <property type="entry name" value="ABCF_EF-3"/>
    <property type="match status" value="1"/>
</dbReference>